<keyword evidence="2" id="KW-1185">Reference proteome</keyword>
<dbReference type="Gramene" id="Kaladp0275s0001.1.v1.1">
    <property type="protein sequence ID" value="Kaladp0275s0001.1.v1.1.CDS.1"/>
    <property type="gene ID" value="Kaladp0275s0001.v1.1"/>
</dbReference>
<organism evidence="1 2">
    <name type="scientific">Kalanchoe fedtschenkoi</name>
    <name type="common">Lavender scallops</name>
    <name type="synonym">South American air plant</name>
    <dbReference type="NCBI Taxonomy" id="63787"/>
    <lineage>
        <taxon>Eukaryota</taxon>
        <taxon>Viridiplantae</taxon>
        <taxon>Streptophyta</taxon>
        <taxon>Embryophyta</taxon>
        <taxon>Tracheophyta</taxon>
        <taxon>Spermatophyta</taxon>
        <taxon>Magnoliopsida</taxon>
        <taxon>eudicotyledons</taxon>
        <taxon>Gunneridae</taxon>
        <taxon>Pentapetalae</taxon>
        <taxon>Saxifragales</taxon>
        <taxon>Crassulaceae</taxon>
        <taxon>Kalanchoe</taxon>
    </lineage>
</organism>
<reference evidence="1" key="1">
    <citation type="submission" date="2021-01" db="UniProtKB">
        <authorList>
            <consortium name="EnsemblPlants"/>
        </authorList>
    </citation>
    <scope>IDENTIFICATION</scope>
</reference>
<evidence type="ECO:0008006" key="3">
    <source>
        <dbReference type="Google" id="ProtNLM"/>
    </source>
</evidence>
<dbReference type="EnsemblPlants" id="Kaladp0275s0001.1.v1.1">
    <property type="protein sequence ID" value="Kaladp0275s0001.1.v1.1.CDS.1"/>
    <property type="gene ID" value="Kaladp0275s0001.v1.1"/>
</dbReference>
<dbReference type="AlphaFoldDB" id="A0A7N0V7S6"/>
<evidence type="ECO:0000313" key="2">
    <source>
        <dbReference type="Proteomes" id="UP000594263"/>
    </source>
</evidence>
<name>A0A7N0V7S6_KALFE</name>
<sequence length="230" mass="25862">MVDTLIQSKGFHLASKCRCCTLPSSESADHLFISSDLAISIWSWLRNLFKCRNRLYNLQDLLKFWIDKSSSASQVGVMKLLAFNIGLWEIWRIRCSATYGAEQSITLPHQKFFIFNSLRIINLRTTSFAPHEEASDSYLVLLSDLNIMLKPPKIHRPSFISWCPAPNGVTVNLARSRNKATVIIRNSKGGFILAKLLSLVVNSSLHFLSSTINAVISPVHSSDLILSQIQ</sequence>
<evidence type="ECO:0000313" key="1">
    <source>
        <dbReference type="EnsemblPlants" id="Kaladp0275s0001.1.v1.1.CDS.1"/>
    </source>
</evidence>
<protein>
    <recommendedName>
        <fullName evidence="3">Reverse transcriptase zinc-binding domain-containing protein</fullName>
    </recommendedName>
</protein>
<dbReference type="Proteomes" id="UP000594263">
    <property type="component" value="Unplaced"/>
</dbReference>
<proteinExistence type="predicted"/>
<accession>A0A7N0V7S6</accession>